<gene>
    <name evidence="2" type="ORF">BCV72DRAFT_65740</name>
</gene>
<dbReference type="InterPro" id="IPR023198">
    <property type="entry name" value="PGP-like_dom2"/>
</dbReference>
<dbReference type="EMBL" id="KV922098">
    <property type="protein sequence ID" value="ORE01781.1"/>
    <property type="molecule type" value="Genomic_DNA"/>
</dbReference>
<dbReference type="VEuPathDB" id="FungiDB:BCV72DRAFT_65740"/>
<sequence>MPFVAFELFGTLCTFDKVVQKIEAILNKQHQIHDKQAKNFFYNWYNTALRDYIATSFAGRYCPLKKVLRATLQRALINEGYTSQIDEDRFLEVLDAIGPCSDAIEALKILSDKKEWDIWILSTSGNRSETIEFLKRMNMTDYVDTQNILCCDDLCTSRPHPKVYSELMRMAVHRTKRIENFYLISTYAFDLASAKNMSFRTVFLNTHEKIYAADMYSNGEPNIIGNNLVHCIQQMIEYEKTKKFL</sequence>
<dbReference type="Proteomes" id="UP000242414">
    <property type="component" value="Unassembled WGS sequence"/>
</dbReference>
<dbReference type="PANTHER" id="PTHR43316:SF3">
    <property type="entry name" value="HALOACID DEHALOGENASE, TYPE II (AFU_ORTHOLOGUE AFUA_2G07750)-RELATED"/>
    <property type="match status" value="1"/>
</dbReference>
<dbReference type="AlphaFoldDB" id="A0A1X0QPV7"/>
<dbReference type="OrthoDB" id="2363873at2759"/>
<dbReference type="InterPro" id="IPR051540">
    <property type="entry name" value="S-2-haloacid_dehalogenase"/>
</dbReference>
<name>A0A1X0QPV7_RHIZD</name>
<proteinExistence type="predicted"/>
<evidence type="ECO:0000313" key="2">
    <source>
        <dbReference type="EMBL" id="ORE01781.1"/>
    </source>
</evidence>
<dbReference type="GO" id="GO:0016787">
    <property type="term" value="F:hydrolase activity"/>
    <property type="evidence" value="ECO:0007669"/>
    <property type="project" value="UniProtKB-KW"/>
</dbReference>
<dbReference type="InterPro" id="IPR023214">
    <property type="entry name" value="HAD_sf"/>
</dbReference>
<evidence type="ECO:0008006" key="3">
    <source>
        <dbReference type="Google" id="ProtNLM"/>
    </source>
</evidence>
<dbReference type="Gene3D" id="3.40.50.1000">
    <property type="entry name" value="HAD superfamily/HAD-like"/>
    <property type="match status" value="1"/>
</dbReference>
<evidence type="ECO:0000256" key="1">
    <source>
        <dbReference type="ARBA" id="ARBA00022801"/>
    </source>
</evidence>
<dbReference type="InterPro" id="IPR036412">
    <property type="entry name" value="HAD-like_sf"/>
</dbReference>
<dbReference type="PANTHER" id="PTHR43316">
    <property type="entry name" value="HYDROLASE, HALOACID DELAHOGENASE-RELATED"/>
    <property type="match status" value="1"/>
</dbReference>
<dbReference type="Gene3D" id="1.10.150.240">
    <property type="entry name" value="Putative phosphatase, domain 2"/>
    <property type="match status" value="1"/>
</dbReference>
<reference evidence="2" key="1">
    <citation type="journal article" date="2016" name="Proc. Natl. Acad. Sci. U.S.A.">
        <title>Lipid metabolic changes in an early divergent fungus govern the establishment of a mutualistic symbiosis with endobacteria.</title>
        <authorList>
            <person name="Lastovetsky O.A."/>
            <person name="Gaspar M.L."/>
            <person name="Mondo S.J."/>
            <person name="LaButti K.M."/>
            <person name="Sandor L."/>
            <person name="Grigoriev I.V."/>
            <person name="Henry S.A."/>
            <person name="Pawlowska T.E."/>
        </authorList>
    </citation>
    <scope>NUCLEOTIDE SEQUENCE [LARGE SCALE GENOMIC DNA]</scope>
    <source>
        <strain evidence="2">ATCC 52814</strain>
    </source>
</reference>
<organism evidence="2">
    <name type="scientific">Rhizopus microsporus var. microsporus</name>
    <dbReference type="NCBI Taxonomy" id="86635"/>
    <lineage>
        <taxon>Eukaryota</taxon>
        <taxon>Fungi</taxon>
        <taxon>Fungi incertae sedis</taxon>
        <taxon>Mucoromycota</taxon>
        <taxon>Mucoromycotina</taxon>
        <taxon>Mucoromycetes</taxon>
        <taxon>Mucorales</taxon>
        <taxon>Mucorineae</taxon>
        <taxon>Rhizopodaceae</taxon>
        <taxon>Rhizopus</taxon>
    </lineage>
</organism>
<dbReference type="SUPFAM" id="SSF56784">
    <property type="entry name" value="HAD-like"/>
    <property type="match status" value="1"/>
</dbReference>
<accession>A0A1X0QPV7</accession>
<keyword evidence="1" id="KW-0378">Hydrolase</keyword>
<dbReference type="Pfam" id="PF00702">
    <property type="entry name" value="Hydrolase"/>
    <property type="match status" value="1"/>
</dbReference>
<protein>
    <recommendedName>
        <fullName evidence="3">HAD-like protein</fullName>
    </recommendedName>
</protein>